<dbReference type="AlphaFoldDB" id="A0A074Z7C9"/>
<dbReference type="GeneID" id="20326169"/>
<dbReference type="KEGG" id="ovi:T265_12001"/>
<feature type="region of interest" description="Disordered" evidence="1">
    <location>
        <begin position="27"/>
        <end position="52"/>
    </location>
</feature>
<dbReference type="RefSeq" id="XP_009177143.1">
    <property type="nucleotide sequence ID" value="XM_009178879.1"/>
</dbReference>
<name>A0A074Z7C9_OPIVI</name>
<dbReference type="CTD" id="20326169"/>
<keyword evidence="3" id="KW-1185">Reference proteome</keyword>
<proteinExistence type="predicted"/>
<protein>
    <submittedName>
        <fullName evidence="2">Uncharacterized protein</fullName>
    </submittedName>
</protein>
<reference evidence="2 3" key="1">
    <citation type="submission" date="2013-11" db="EMBL/GenBank/DDBJ databases">
        <title>Opisthorchis viverrini - life in the bile duct.</title>
        <authorList>
            <person name="Young N.D."/>
            <person name="Nagarajan N."/>
            <person name="Lin S.J."/>
            <person name="Korhonen P.K."/>
            <person name="Jex A.R."/>
            <person name="Hall R.S."/>
            <person name="Safavi-Hemami H."/>
            <person name="Kaewkong W."/>
            <person name="Bertrand D."/>
            <person name="Gao S."/>
            <person name="Seet Q."/>
            <person name="Wongkham S."/>
            <person name="Teh B.T."/>
            <person name="Wongkham C."/>
            <person name="Intapan P.M."/>
            <person name="Maleewong W."/>
            <person name="Yang X."/>
            <person name="Hu M."/>
            <person name="Wang Z."/>
            <person name="Hofmann A."/>
            <person name="Sternberg P.W."/>
            <person name="Tan P."/>
            <person name="Wang J."/>
            <person name="Gasser R.B."/>
        </authorList>
    </citation>
    <scope>NUCLEOTIDE SEQUENCE [LARGE SCALE GENOMIC DNA]</scope>
</reference>
<dbReference type="OrthoDB" id="6276858at2759"/>
<evidence type="ECO:0000256" key="1">
    <source>
        <dbReference type="SAM" id="MobiDB-lite"/>
    </source>
</evidence>
<sequence>MQNLPTKDSVSRSAKQEVVQFKQFGSAYPPLDSNLKKKLQTSSDKPTSVSRSPKGILEISSLIPVQSKGCKRLQLSSITEDQLKCLIFVAGLQSPHDADIRTRLLSQIKQDPELTLQKLTTERQHLINLKAKAAMI</sequence>
<accession>A0A074Z7C9</accession>
<feature type="compositionally biased region" description="Polar residues" evidence="1">
    <location>
        <begin position="40"/>
        <end position="51"/>
    </location>
</feature>
<dbReference type="EMBL" id="KL597329">
    <property type="protein sequence ID" value="KER19110.1"/>
    <property type="molecule type" value="Genomic_DNA"/>
</dbReference>
<gene>
    <name evidence="2" type="ORF">T265_12001</name>
</gene>
<organism evidence="2 3">
    <name type="scientific">Opisthorchis viverrini</name>
    <name type="common">Southeast Asian liver fluke</name>
    <dbReference type="NCBI Taxonomy" id="6198"/>
    <lineage>
        <taxon>Eukaryota</taxon>
        <taxon>Metazoa</taxon>
        <taxon>Spiralia</taxon>
        <taxon>Lophotrochozoa</taxon>
        <taxon>Platyhelminthes</taxon>
        <taxon>Trematoda</taxon>
        <taxon>Digenea</taxon>
        <taxon>Opisthorchiida</taxon>
        <taxon>Opisthorchiata</taxon>
        <taxon>Opisthorchiidae</taxon>
        <taxon>Opisthorchis</taxon>
    </lineage>
</organism>
<dbReference type="Proteomes" id="UP000054324">
    <property type="component" value="Unassembled WGS sequence"/>
</dbReference>
<evidence type="ECO:0000313" key="3">
    <source>
        <dbReference type="Proteomes" id="UP000054324"/>
    </source>
</evidence>
<evidence type="ECO:0000313" key="2">
    <source>
        <dbReference type="EMBL" id="KER19110.1"/>
    </source>
</evidence>